<evidence type="ECO:0000313" key="4">
    <source>
        <dbReference type="EMBL" id="VVC40158.1"/>
    </source>
</evidence>
<dbReference type="InterPro" id="IPR000618">
    <property type="entry name" value="Insect_cuticle"/>
</dbReference>
<evidence type="ECO:0000256" key="2">
    <source>
        <dbReference type="SAM" id="MobiDB-lite"/>
    </source>
</evidence>
<organism evidence="4 5">
    <name type="scientific">Cinara cedri</name>
    <dbReference type="NCBI Taxonomy" id="506608"/>
    <lineage>
        <taxon>Eukaryota</taxon>
        <taxon>Metazoa</taxon>
        <taxon>Ecdysozoa</taxon>
        <taxon>Arthropoda</taxon>
        <taxon>Hexapoda</taxon>
        <taxon>Insecta</taxon>
        <taxon>Pterygota</taxon>
        <taxon>Neoptera</taxon>
        <taxon>Paraneoptera</taxon>
        <taxon>Hemiptera</taxon>
        <taxon>Sternorrhyncha</taxon>
        <taxon>Aphidomorpha</taxon>
        <taxon>Aphidoidea</taxon>
        <taxon>Aphididae</taxon>
        <taxon>Lachninae</taxon>
        <taxon>Cinara</taxon>
    </lineage>
</organism>
<keyword evidence="3" id="KW-0732">Signal</keyword>
<evidence type="ECO:0000256" key="3">
    <source>
        <dbReference type="SAM" id="SignalP"/>
    </source>
</evidence>
<dbReference type="PROSITE" id="PS51155">
    <property type="entry name" value="CHIT_BIND_RR_2"/>
    <property type="match status" value="3"/>
</dbReference>
<sequence length="602" mass="63714">MTALLRWILVVAAVAAAADARTRPQIRRRGRQAPDEGDFADRSSDGSYAFRYGDRNQFHSAAANKDNVVSGRFGSRNPETDRIVQTSYSAGPRGFRARGPDIARQTDLSQVRLPYSPPVPTDSSKYDPAYDRYHDPNEDPSYKFTVRTPTQSKTETADSRGHIEGGYSFLDDVGKRHDVQYEAGSGTGFHVKNGHPDSDPFGGVFYSGPPGKPGGRPRGHTSVVMGKDGSYGFTASGPDQRRTEVSDANGRVQGSYTYIDDKGVQRTVQYVAGPNIGYRVINNAAAGGAASGVAIPPLLPSIVPPSILPPAVLITSSTLPPLLPSAFEQDLQFGPASSSTATPLPDRRRPAAAESPIKGFGAGGNNGGSGSSGVGNGGGGNGGGGNSGGGNGGGGNGGGGSGTGNNAATGVSDDFLSPDSKVPLGSAFPEDDPALPPKKWSPVYKNKEEELFFRPFDKFDKRKEQNNMPQKKPLAVPDTPYAQTAVLGNAGPSSYGYHQSSTIRPSAPPDTLYGQPSRPIVVDEKYGQYGGTDYQKPKDHHSEFAGGHDVSNNFNRFPPGTIVKAHVQNLDILPFGHRVPSPSYVLEKQYGNIDGYQNSIKK</sequence>
<accession>A0A5E4N621</accession>
<protein>
    <submittedName>
        <fullName evidence="4">Insect cuticle protein</fullName>
    </submittedName>
</protein>
<dbReference type="EMBL" id="CABPRJ010001901">
    <property type="protein sequence ID" value="VVC40158.1"/>
    <property type="molecule type" value="Genomic_DNA"/>
</dbReference>
<dbReference type="GO" id="GO:0008010">
    <property type="term" value="F:structural constituent of chitin-based larval cuticle"/>
    <property type="evidence" value="ECO:0007669"/>
    <property type="project" value="TreeGrafter"/>
</dbReference>
<reference evidence="4 5" key="1">
    <citation type="submission" date="2019-08" db="EMBL/GenBank/DDBJ databases">
        <authorList>
            <person name="Alioto T."/>
            <person name="Alioto T."/>
            <person name="Gomez Garrido J."/>
        </authorList>
    </citation>
    <scope>NUCLEOTIDE SEQUENCE [LARGE SCALE GENOMIC DNA]</scope>
</reference>
<dbReference type="PANTHER" id="PTHR10380">
    <property type="entry name" value="CUTICLE PROTEIN"/>
    <property type="match status" value="1"/>
</dbReference>
<keyword evidence="5" id="KW-1185">Reference proteome</keyword>
<feature type="region of interest" description="Disordered" evidence="2">
    <location>
        <begin position="456"/>
        <end position="476"/>
    </location>
</feature>
<feature type="compositionally biased region" description="Gly residues" evidence="2">
    <location>
        <begin position="360"/>
        <end position="403"/>
    </location>
</feature>
<dbReference type="Proteomes" id="UP000325440">
    <property type="component" value="Unassembled WGS sequence"/>
</dbReference>
<keyword evidence="1" id="KW-0193">Cuticle</keyword>
<dbReference type="OrthoDB" id="8196648at2759"/>
<dbReference type="PANTHER" id="PTHR10380:SF235">
    <property type="entry name" value="CUTICULAR PROTEIN 73D, ISOFORM B"/>
    <property type="match status" value="1"/>
</dbReference>
<feature type="region of interest" description="Disordered" evidence="2">
    <location>
        <begin position="333"/>
        <end position="441"/>
    </location>
</feature>
<dbReference type="Pfam" id="PF00379">
    <property type="entry name" value="Chitin_bind_4"/>
    <property type="match status" value="3"/>
</dbReference>
<dbReference type="AlphaFoldDB" id="A0A5E4N621"/>
<feature type="chain" id="PRO_5022927479" evidence="3">
    <location>
        <begin position="21"/>
        <end position="602"/>
    </location>
</feature>
<gene>
    <name evidence="4" type="ORF">CINCED_3A010911</name>
</gene>
<feature type="region of interest" description="Disordered" evidence="2">
    <location>
        <begin position="22"/>
        <end position="44"/>
    </location>
</feature>
<dbReference type="InterPro" id="IPR050468">
    <property type="entry name" value="Cuticle_Struct_Prot"/>
</dbReference>
<evidence type="ECO:0000256" key="1">
    <source>
        <dbReference type="PROSITE-ProRule" id="PRU00497"/>
    </source>
</evidence>
<feature type="signal peptide" evidence="3">
    <location>
        <begin position="1"/>
        <end position="20"/>
    </location>
</feature>
<feature type="compositionally biased region" description="Basic and acidic residues" evidence="2">
    <location>
        <begin position="456"/>
        <end position="465"/>
    </location>
</feature>
<name>A0A5E4N621_9HEMI</name>
<dbReference type="GO" id="GO:0062129">
    <property type="term" value="C:chitin-based extracellular matrix"/>
    <property type="evidence" value="ECO:0007669"/>
    <property type="project" value="TreeGrafter"/>
</dbReference>
<proteinExistence type="predicted"/>
<evidence type="ECO:0000313" key="5">
    <source>
        <dbReference type="Proteomes" id="UP000325440"/>
    </source>
</evidence>
<feature type="region of interest" description="Disordered" evidence="2">
    <location>
        <begin position="496"/>
        <end position="517"/>
    </location>
</feature>